<dbReference type="Proteomes" id="UP001476950">
    <property type="component" value="Unassembled WGS sequence"/>
</dbReference>
<reference evidence="1 2" key="1">
    <citation type="submission" date="2022-04" db="EMBL/GenBank/DDBJ databases">
        <title>Positive selection, recombination, and allopatry shape intraspecific diversity of widespread and dominant cyanobacteria.</title>
        <authorList>
            <person name="Wei J."/>
            <person name="Shu W."/>
            <person name="Hu C."/>
        </authorList>
    </citation>
    <scope>NUCLEOTIDE SEQUENCE [LARGE SCALE GENOMIC DNA]</scope>
    <source>
        <strain evidence="1 2">AS-A4</strain>
    </source>
</reference>
<evidence type="ECO:0000313" key="1">
    <source>
        <dbReference type="EMBL" id="MEP1057943.1"/>
    </source>
</evidence>
<comment type="caution">
    <text evidence="1">The sequence shown here is derived from an EMBL/GenBank/DDBJ whole genome shotgun (WGS) entry which is preliminary data.</text>
</comment>
<evidence type="ECO:0000313" key="2">
    <source>
        <dbReference type="Proteomes" id="UP001476950"/>
    </source>
</evidence>
<accession>A0ABV0KFX1</accession>
<dbReference type="EMBL" id="JAMPLM010000003">
    <property type="protein sequence ID" value="MEP1057943.1"/>
    <property type="molecule type" value="Genomic_DNA"/>
</dbReference>
<proteinExistence type="predicted"/>
<organism evidence="1 2">
    <name type="scientific">Stenomitos frigidus AS-A4</name>
    <dbReference type="NCBI Taxonomy" id="2933935"/>
    <lineage>
        <taxon>Bacteria</taxon>
        <taxon>Bacillati</taxon>
        <taxon>Cyanobacteriota</taxon>
        <taxon>Cyanophyceae</taxon>
        <taxon>Leptolyngbyales</taxon>
        <taxon>Leptolyngbyaceae</taxon>
        <taxon>Stenomitos</taxon>
    </lineage>
</organism>
<keyword evidence="2" id="KW-1185">Reference proteome</keyword>
<gene>
    <name evidence="1" type="ORF">NDI38_05790</name>
</gene>
<protein>
    <submittedName>
        <fullName evidence="1">Uncharacterized protein</fullName>
    </submittedName>
</protein>
<dbReference type="RefSeq" id="WP_190451334.1">
    <property type="nucleotide sequence ID" value="NZ_JAMPLM010000003.1"/>
</dbReference>
<name>A0ABV0KFX1_9CYAN</name>
<sequence length="111" mass="12795">METKDPHFLVDHQSVASLVTQLHEYFKNSHSHYEVERSTLMSKLHDVEGDVEQTLLQEIRKLEAEISLFGVLSDSLSIADRVLHARTVMNELGLDNPIYRMHYDEDSKQAS</sequence>